<dbReference type="InterPro" id="IPR001404">
    <property type="entry name" value="Hsp90_fam"/>
</dbReference>
<dbReference type="AlphaFoldDB" id="A0A4R6S171"/>
<feature type="binding site" evidence="5">
    <location>
        <position position="162"/>
    </location>
    <ligand>
        <name>ATP</name>
        <dbReference type="ChEBI" id="CHEBI:30616"/>
    </ligand>
</feature>
<evidence type="ECO:0000256" key="1">
    <source>
        <dbReference type="ARBA" id="ARBA00008239"/>
    </source>
</evidence>
<dbReference type="PANTHER" id="PTHR11528">
    <property type="entry name" value="HEAT SHOCK PROTEIN 90 FAMILY MEMBER"/>
    <property type="match status" value="1"/>
</dbReference>
<dbReference type="GO" id="GO:0051082">
    <property type="term" value="F:unfolded protein binding"/>
    <property type="evidence" value="ECO:0007669"/>
    <property type="project" value="InterPro"/>
</dbReference>
<dbReference type="RefSeq" id="WP_133616824.1">
    <property type="nucleotide sequence ID" value="NZ_SNYA01000004.1"/>
</dbReference>
<dbReference type="InterPro" id="IPR020568">
    <property type="entry name" value="Ribosomal_Su5_D2-typ_SF"/>
</dbReference>
<dbReference type="Proteomes" id="UP000295601">
    <property type="component" value="Unassembled WGS sequence"/>
</dbReference>
<dbReference type="PIRSF" id="PIRSF002583">
    <property type="entry name" value="Hsp90"/>
    <property type="match status" value="1"/>
</dbReference>
<keyword evidence="4" id="KW-0143">Chaperone</keyword>
<keyword evidence="7" id="KW-1185">Reference proteome</keyword>
<dbReference type="GO" id="GO:0016887">
    <property type="term" value="F:ATP hydrolysis activity"/>
    <property type="evidence" value="ECO:0007669"/>
    <property type="project" value="InterPro"/>
</dbReference>
<evidence type="ECO:0000256" key="2">
    <source>
        <dbReference type="ARBA" id="ARBA00022741"/>
    </source>
</evidence>
<dbReference type="Gene3D" id="3.30.230.80">
    <property type="match status" value="1"/>
</dbReference>
<evidence type="ECO:0000313" key="6">
    <source>
        <dbReference type="EMBL" id="TDP92717.1"/>
    </source>
</evidence>
<dbReference type="Gene3D" id="3.30.565.10">
    <property type="entry name" value="Histidine kinase-like ATPase, C-terminal domain"/>
    <property type="match status" value="1"/>
</dbReference>
<dbReference type="GO" id="GO:0140662">
    <property type="term" value="F:ATP-dependent protein folding chaperone"/>
    <property type="evidence" value="ECO:0007669"/>
    <property type="project" value="InterPro"/>
</dbReference>
<dbReference type="OrthoDB" id="9802640at2"/>
<comment type="similarity">
    <text evidence="1">Belongs to the heat shock protein 90 family.</text>
</comment>
<evidence type="ECO:0000256" key="5">
    <source>
        <dbReference type="PIRSR" id="PIRSR002583-1"/>
    </source>
</evidence>
<feature type="binding site" evidence="5">
    <location>
        <position position="30"/>
    </location>
    <ligand>
        <name>ATP</name>
        <dbReference type="ChEBI" id="CHEBI:30616"/>
    </ligand>
</feature>
<dbReference type="SUPFAM" id="SSF54211">
    <property type="entry name" value="Ribosomal protein S5 domain 2-like"/>
    <property type="match status" value="1"/>
</dbReference>
<dbReference type="Pfam" id="PF13589">
    <property type="entry name" value="HATPase_c_3"/>
    <property type="match status" value="1"/>
</dbReference>
<evidence type="ECO:0000313" key="7">
    <source>
        <dbReference type="Proteomes" id="UP000295601"/>
    </source>
</evidence>
<evidence type="ECO:0000256" key="3">
    <source>
        <dbReference type="ARBA" id="ARBA00022840"/>
    </source>
</evidence>
<feature type="binding site" evidence="5">
    <location>
        <position position="34"/>
    </location>
    <ligand>
        <name>ATP</name>
        <dbReference type="ChEBI" id="CHEBI:30616"/>
    </ligand>
</feature>
<proteinExistence type="inferred from homology"/>
<feature type="binding site" evidence="5">
    <location>
        <position position="71"/>
    </location>
    <ligand>
        <name>ATP</name>
        <dbReference type="ChEBI" id="CHEBI:30616"/>
    </ligand>
</feature>
<dbReference type="PRINTS" id="PR00775">
    <property type="entry name" value="HEATSHOCK90"/>
</dbReference>
<organism evidence="6 7">
    <name type="scientific">Leucobacter luti</name>
    <dbReference type="NCBI Taxonomy" id="340320"/>
    <lineage>
        <taxon>Bacteria</taxon>
        <taxon>Bacillati</taxon>
        <taxon>Actinomycetota</taxon>
        <taxon>Actinomycetes</taxon>
        <taxon>Micrococcales</taxon>
        <taxon>Microbacteriaceae</taxon>
        <taxon>Leucobacter</taxon>
    </lineage>
</organism>
<protein>
    <submittedName>
        <fullName evidence="6">Molecular chaperone HtpG</fullName>
    </submittedName>
</protein>
<reference evidence="6 7" key="1">
    <citation type="submission" date="2019-03" db="EMBL/GenBank/DDBJ databases">
        <title>Genomic analyses of the natural microbiome of Caenorhabditis elegans.</title>
        <authorList>
            <person name="Samuel B."/>
        </authorList>
    </citation>
    <scope>NUCLEOTIDE SEQUENCE [LARGE SCALE GENOMIC DNA]</scope>
    <source>
        <strain evidence="6 7">JUb18</strain>
    </source>
</reference>
<sequence>MAERFQVDLSGMVDLLSRHLYSGPQVYLRELIQNAVDAVTARQTVDPGAPATIRLSPGVNAAGDPTLEITDSGIGLTTAEARELLATIGRSSKRDATFGLGRNEFIGQFGIGMLAAFMVADRIEVTSRSLTPGAQAIRWEGHADGTFDVHELTTSDTVPLGTTVRLTARRDTGHWLSGDTVLGLAREYGSLLPFDIAVSVSVADSLDPVWHRVSEPELPWRVAHASDRDRSRALAAYCERTFGFTPLGHIDLELPVAGVSGVAFILPQSVSPGSGQHRVYTKRMLLGARVDRVLPDWAFFVRAVLDTDALTPTASREQLHDDEVLFGVREAIGVQLQQWALRELRSDSRLARLVIGTHHLALRGLALTDQSMLDLVTEVLPFETTDGPLTLAQLGAAGEVVYTTTTEAYRRVAAVARAQGIVVLNAGYVYDADLLARLGQRPGWSVRELASADLVQALGLPGVDREWELADAVARARELLTPDDCDVIVRSFSPETVPAILLRDPEGEHRRDRDRERSASPELWGGLLDSFAENTTSRTRTLVLNDTSAVARRLLAAPPGAVFASGLRALYLSAVMLAGDGLRSSESAALADALGQLLESALAHPTQEDPA</sequence>
<evidence type="ECO:0000256" key="4">
    <source>
        <dbReference type="ARBA" id="ARBA00023186"/>
    </source>
</evidence>
<keyword evidence="3 5" id="KW-0067">ATP-binding</keyword>
<dbReference type="NCBIfam" id="NF010683">
    <property type="entry name" value="PRK14083.1"/>
    <property type="match status" value="1"/>
</dbReference>
<dbReference type="InterPro" id="IPR036890">
    <property type="entry name" value="HATPase_C_sf"/>
</dbReference>
<gene>
    <name evidence="6" type="ORF">EDF62_1939</name>
</gene>
<dbReference type="EMBL" id="SNYA01000004">
    <property type="protein sequence ID" value="TDP92717.1"/>
    <property type="molecule type" value="Genomic_DNA"/>
</dbReference>
<dbReference type="SUPFAM" id="SSF55874">
    <property type="entry name" value="ATPase domain of HSP90 chaperone/DNA topoisomerase II/histidine kinase"/>
    <property type="match status" value="1"/>
</dbReference>
<dbReference type="GO" id="GO:0005524">
    <property type="term" value="F:ATP binding"/>
    <property type="evidence" value="ECO:0007669"/>
    <property type="project" value="UniProtKB-KW"/>
</dbReference>
<name>A0A4R6S171_9MICO</name>
<comment type="caution">
    <text evidence="6">The sequence shown here is derived from an EMBL/GenBank/DDBJ whole genome shotgun (WGS) entry which is preliminary data.</text>
</comment>
<accession>A0A4R6S171</accession>
<dbReference type="InterPro" id="IPR020575">
    <property type="entry name" value="Hsp90_N"/>
</dbReference>
<keyword evidence="2 5" id="KW-0547">Nucleotide-binding</keyword>